<feature type="modified residue" description="N6-carboxylysine" evidence="6">
    <location>
        <position position="54"/>
    </location>
</feature>
<dbReference type="GO" id="GO:0008658">
    <property type="term" value="F:penicillin binding"/>
    <property type="evidence" value="ECO:0007669"/>
    <property type="project" value="InterPro"/>
</dbReference>
<evidence type="ECO:0000256" key="5">
    <source>
        <dbReference type="ARBA" id="ARBA00023251"/>
    </source>
</evidence>
<comment type="caution">
    <text evidence="9">The sequence shown here is derived from an EMBL/GenBank/DDBJ whole genome shotgun (WGS) entry which is preliminary data.</text>
</comment>
<evidence type="ECO:0000256" key="2">
    <source>
        <dbReference type="ARBA" id="ARBA00012865"/>
    </source>
</evidence>
<dbReference type="GO" id="GO:0017001">
    <property type="term" value="P:antibiotic catabolic process"/>
    <property type="evidence" value="ECO:0007669"/>
    <property type="project" value="InterPro"/>
</dbReference>
<dbReference type="SUPFAM" id="SSF56601">
    <property type="entry name" value="beta-lactamase/transpeptidase-like"/>
    <property type="match status" value="1"/>
</dbReference>
<evidence type="ECO:0000256" key="6">
    <source>
        <dbReference type="PIRSR" id="PIRSR602137-50"/>
    </source>
</evidence>
<dbReference type="GO" id="GO:0008800">
    <property type="term" value="F:beta-lactamase activity"/>
    <property type="evidence" value="ECO:0007669"/>
    <property type="project" value="UniProtKB-UniRule"/>
</dbReference>
<reference evidence="9 10" key="1">
    <citation type="submission" date="2019-09" db="EMBL/GenBank/DDBJ databases">
        <title>Segnochrobactrum spirostomi gen. nov., sp. nov., isolated from the ciliate Spirostomum cf. yagiui and description of a novel family, Segnochrobactraceae fam. nov. within the order Rhizobiales of the class Alphaproteobacteria.</title>
        <authorList>
            <person name="Akter S."/>
            <person name="Shazib S.U.A."/>
            <person name="Shin M.K."/>
        </authorList>
    </citation>
    <scope>NUCLEOTIDE SEQUENCE [LARGE SCALE GENOMIC DNA]</scope>
    <source>
        <strain evidence="9 10">Sp-1</strain>
    </source>
</reference>
<feature type="domain" description="Penicillin-binding protein transpeptidase" evidence="8">
    <location>
        <begin position="25"/>
        <end position="235"/>
    </location>
</feature>
<evidence type="ECO:0000256" key="4">
    <source>
        <dbReference type="ARBA" id="ARBA00022801"/>
    </source>
</evidence>
<evidence type="ECO:0000256" key="3">
    <source>
        <dbReference type="ARBA" id="ARBA00022729"/>
    </source>
</evidence>
<sequence length="264" mass="28164">MAGAAGLVALPRTAAIAGPTDPSVATVVADADSGRVLARSGPAAERASPCSTFKIPIALMGFETGILEDPTHPVWTYRPDLPASRPEEKGAIDPTAWLRDSVVWYSQEITRKLGVARFRGFVDAFHYGNMDVSGNPGANDGLTRAWLVSSLQISADEQVAFLRRMLGRELGLSGHAYAMTAETMPEFQAAGGWTVHGKTGSGRAQRTDGKPAQNRPLGWFVGWAEKGGRRVVFARRQVFDHPSDALNGRKVRNGLLADLAGLAG</sequence>
<accession>A0A6A7XZR1</accession>
<name>A0A6A7XZR1_9HYPH</name>
<dbReference type="Proteomes" id="UP000332515">
    <property type="component" value="Unassembled WGS sequence"/>
</dbReference>
<keyword evidence="4 7" id="KW-0378">Hydrolase</keyword>
<evidence type="ECO:0000256" key="1">
    <source>
        <dbReference type="ARBA" id="ARBA00007898"/>
    </source>
</evidence>
<dbReference type="Pfam" id="PF00905">
    <property type="entry name" value="Transpeptidase"/>
    <property type="match status" value="1"/>
</dbReference>
<comment type="catalytic activity">
    <reaction evidence="7">
        <text>a beta-lactam + H2O = a substituted beta-amino acid</text>
        <dbReference type="Rhea" id="RHEA:20401"/>
        <dbReference type="ChEBI" id="CHEBI:15377"/>
        <dbReference type="ChEBI" id="CHEBI:35627"/>
        <dbReference type="ChEBI" id="CHEBI:140347"/>
        <dbReference type="EC" id="3.5.2.6"/>
    </reaction>
</comment>
<dbReference type="InterPro" id="IPR001460">
    <property type="entry name" value="PCN-bd_Tpept"/>
</dbReference>
<keyword evidence="5 7" id="KW-0046">Antibiotic resistance</keyword>
<dbReference type="InterPro" id="IPR002137">
    <property type="entry name" value="Beta-lactam_class-D_AS"/>
</dbReference>
<evidence type="ECO:0000259" key="8">
    <source>
        <dbReference type="Pfam" id="PF00905"/>
    </source>
</evidence>
<dbReference type="PROSITE" id="PS00337">
    <property type="entry name" value="BETA_LACTAMASE_D"/>
    <property type="match status" value="1"/>
</dbReference>
<evidence type="ECO:0000313" key="10">
    <source>
        <dbReference type="Proteomes" id="UP000332515"/>
    </source>
</evidence>
<protein>
    <recommendedName>
        <fullName evidence="2 7">Beta-lactamase</fullName>
        <ecNumber evidence="2 7">3.5.2.6</ecNumber>
    </recommendedName>
</protein>
<dbReference type="InterPro" id="IPR012338">
    <property type="entry name" value="Beta-lactam/transpept-like"/>
</dbReference>
<evidence type="ECO:0000256" key="7">
    <source>
        <dbReference type="RuleBase" id="RU361140"/>
    </source>
</evidence>
<comment type="similarity">
    <text evidence="1 7">Belongs to the class-D beta-lactamase family.</text>
</comment>
<keyword evidence="3" id="KW-0732">Signal</keyword>
<gene>
    <name evidence="9" type="primary">blaOXA</name>
    <name evidence="9" type="ORF">F0357_02740</name>
</gene>
<dbReference type="NCBIfam" id="NF000270">
    <property type="entry name" value="bla_class_D_alt"/>
    <property type="match status" value="1"/>
</dbReference>
<dbReference type="GO" id="GO:0046677">
    <property type="term" value="P:response to antibiotic"/>
    <property type="evidence" value="ECO:0007669"/>
    <property type="project" value="UniProtKB-UniRule"/>
</dbReference>
<feature type="active site" description="Acyl-ester intermediate" evidence="6">
    <location>
        <position position="51"/>
    </location>
</feature>
<proteinExistence type="inferred from homology"/>
<organism evidence="9 10">
    <name type="scientific">Segnochrobactrum spirostomi</name>
    <dbReference type="NCBI Taxonomy" id="2608987"/>
    <lineage>
        <taxon>Bacteria</taxon>
        <taxon>Pseudomonadati</taxon>
        <taxon>Pseudomonadota</taxon>
        <taxon>Alphaproteobacteria</taxon>
        <taxon>Hyphomicrobiales</taxon>
        <taxon>Segnochrobactraceae</taxon>
        <taxon>Segnochrobactrum</taxon>
    </lineage>
</organism>
<dbReference type="EMBL" id="VWNA01000001">
    <property type="protein sequence ID" value="MQT11607.1"/>
    <property type="molecule type" value="Genomic_DNA"/>
</dbReference>
<dbReference type="EC" id="3.5.2.6" evidence="2 7"/>
<dbReference type="Gene3D" id="3.40.710.10">
    <property type="entry name" value="DD-peptidase/beta-lactamase superfamily"/>
    <property type="match status" value="1"/>
</dbReference>
<evidence type="ECO:0000313" key="9">
    <source>
        <dbReference type="EMBL" id="MQT11607.1"/>
    </source>
</evidence>
<keyword evidence="10" id="KW-1185">Reference proteome</keyword>
<dbReference type="AlphaFoldDB" id="A0A6A7XZR1"/>